<dbReference type="PROSITE" id="PS50041">
    <property type="entry name" value="C_TYPE_LECTIN_2"/>
    <property type="match status" value="1"/>
</dbReference>
<dbReference type="GO" id="GO:0030246">
    <property type="term" value="F:carbohydrate binding"/>
    <property type="evidence" value="ECO:0000318"/>
    <property type="project" value="GO_Central"/>
</dbReference>
<dbReference type="GO" id="GO:0009897">
    <property type="term" value="C:external side of plasma membrane"/>
    <property type="evidence" value="ECO:0000318"/>
    <property type="project" value="GO_Central"/>
</dbReference>
<sequence>CPDGWRKFQDSCYWSDARHMSWYSARSTCLSLGGDLVKISSSQENSFVARIKRYQLAWIGLKKQGSWFLFCLWSMISFRFAQWAPGEPSNLNMHELCCAIGYKGVAKWDDGGCGGHLGFICERKVNR</sequence>
<dbReference type="Pfam" id="PF00059">
    <property type="entry name" value="Lectin_C"/>
    <property type="match status" value="1"/>
</dbReference>
<gene>
    <name evidence="3" type="ORF">NEMVEDRAFT_v1g138198</name>
</gene>
<dbReference type="EMBL" id="DS469931">
    <property type="protein sequence ID" value="EDO31149.1"/>
    <property type="molecule type" value="Genomic_DNA"/>
</dbReference>
<proteinExistence type="predicted"/>
<feature type="domain" description="C-type lectin" evidence="2">
    <location>
        <begin position="8"/>
        <end position="122"/>
    </location>
</feature>
<dbReference type="SMART" id="SM00034">
    <property type="entry name" value="CLECT"/>
    <property type="match status" value="1"/>
</dbReference>
<keyword evidence="1" id="KW-1015">Disulfide bond</keyword>
<dbReference type="InParanoid" id="A7SYQ8"/>
<dbReference type="Gene3D" id="3.10.100.10">
    <property type="entry name" value="Mannose-Binding Protein A, subunit A"/>
    <property type="match status" value="1"/>
</dbReference>
<dbReference type="SUPFAM" id="SSF56436">
    <property type="entry name" value="C-type lectin-like"/>
    <property type="match status" value="1"/>
</dbReference>
<dbReference type="OMA" id="MHELCCA"/>
<dbReference type="InterPro" id="IPR050111">
    <property type="entry name" value="C-type_lectin/snaclec_domain"/>
</dbReference>
<dbReference type="Proteomes" id="UP000001593">
    <property type="component" value="Unassembled WGS sequence"/>
</dbReference>
<evidence type="ECO:0000259" key="2">
    <source>
        <dbReference type="PROSITE" id="PS50041"/>
    </source>
</evidence>
<protein>
    <recommendedName>
        <fullName evidence="2">C-type lectin domain-containing protein</fullName>
    </recommendedName>
</protein>
<dbReference type="AlphaFoldDB" id="A7SYQ8"/>
<dbReference type="GO" id="GO:0006955">
    <property type="term" value="P:immune response"/>
    <property type="evidence" value="ECO:0000318"/>
    <property type="project" value="GO_Central"/>
</dbReference>
<dbReference type="GO" id="GO:0038187">
    <property type="term" value="F:pattern recognition receptor activity"/>
    <property type="evidence" value="ECO:0000318"/>
    <property type="project" value="GO_Central"/>
</dbReference>
<evidence type="ECO:0000313" key="4">
    <source>
        <dbReference type="Proteomes" id="UP000001593"/>
    </source>
</evidence>
<keyword evidence="4" id="KW-1185">Reference proteome</keyword>
<dbReference type="InterPro" id="IPR001304">
    <property type="entry name" value="C-type_lectin-like"/>
</dbReference>
<dbReference type="PROSITE" id="PS00615">
    <property type="entry name" value="C_TYPE_LECTIN_1"/>
    <property type="match status" value="1"/>
</dbReference>
<dbReference type="InterPro" id="IPR018378">
    <property type="entry name" value="C-type_lectin_CS"/>
</dbReference>
<name>A7SYQ8_NEMVE</name>
<feature type="non-terminal residue" evidence="3">
    <location>
        <position position="127"/>
    </location>
</feature>
<dbReference type="HOGENOM" id="CLU_049894_10_2_1"/>
<accession>A7SYQ8</accession>
<dbReference type="InterPro" id="IPR016187">
    <property type="entry name" value="CTDL_fold"/>
</dbReference>
<evidence type="ECO:0000256" key="1">
    <source>
        <dbReference type="ARBA" id="ARBA00023157"/>
    </source>
</evidence>
<dbReference type="CDD" id="cd00037">
    <property type="entry name" value="CLECT"/>
    <property type="match status" value="1"/>
</dbReference>
<dbReference type="PANTHER" id="PTHR22803">
    <property type="entry name" value="MANNOSE, PHOSPHOLIPASE, LECTIN RECEPTOR RELATED"/>
    <property type="match status" value="1"/>
</dbReference>
<organism evidence="3 4">
    <name type="scientific">Nematostella vectensis</name>
    <name type="common">Starlet sea anemone</name>
    <dbReference type="NCBI Taxonomy" id="45351"/>
    <lineage>
        <taxon>Eukaryota</taxon>
        <taxon>Metazoa</taxon>
        <taxon>Cnidaria</taxon>
        <taxon>Anthozoa</taxon>
        <taxon>Hexacorallia</taxon>
        <taxon>Actiniaria</taxon>
        <taxon>Edwardsiidae</taxon>
        <taxon>Nematostella</taxon>
    </lineage>
</organism>
<dbReference type="PhylomeDB" id="A7SYQ8"/>
<evidence type="ECO:0000313" key="3">
    <source>
        <dbReference type="EMBL" id="EDO31149.1"/>
    </source>
</evidence>
<dbReference type="eggNOG" id="KOG4297">
    <property type="taxonomic scope" value="Eukaryota"/>
</dbReference>
<reference evidence="3 4" key="1">
    <citation type="journal article" date="2007" name="Science">
        <title>Sea anemone genome reveals ancestral eumetazoan gene repertoire and genomic organization.</title>
        <authorList>
            <person name="Putnam N.H."/>
            <person name="Srivastava M."/>
            <person name="Hellsten U."/>
            <person name="Dirks B."/>
            <person name="Chapman J."/>
            <person name="Salamov A."/>
            <person name="Terry A."/>
            <person name="Shapiro H."/>
            <person name="Lindquist E."/>
            <person name="Kapitonov V.V."/>
            <person name="Jurka J."/>
            <person name="Genikhovich G."/>
            <person name="Grigoriev I.V."/>
            <person name="Lucas S.M."/>
            <person name="Steele R.E."/>
            <person name="Finnerty J.R."/>
            <person name="Technau U."/>
            <person name="Martindale M.Q."/>
            <person name="Rokhsar D.S."/>
        </authorList>
    </citation>
    <scope>NUCLEOTIDE SEQUENCE [LARGE SCALE GENOMIC DNA]</scope>
    <source>
        <strain evidence="4">CH2 X CH6</strain>
    </source>
</reference>
<dbReference type="InterPro" id="IPR016186">
    <property type="entry name" value="C-type_lectin-like/link_sf"/>
</dbReference>